<name>A0ABQ6IVF7_9MICO</name>
<gene>
    <name evidence="1" type="ORF">GCM10025883_39780</name>
</gene>
<proteinExistence type="predicted"/>
<evidence type="ECO:0000313" key="2">
    <source>
        <dbReference type="Proteomes" id="UP001157126"/>
    </source>
</evidence>
<keyword evidence="2" id="KW-1185">Reference proteome</keyword>
<dbReference type="SUPFAM" id="SSF117396">
    <property type="entry name" value="TM1631-like"/>
    <property type="match status" value="1"/>
</dbReference>
<dbReference type="Gene3D" id="3.20.20.410">
    <property type="entry name" value="Protein of unknown function UPF0759"/>
    <property type="match status" value="1"/>
</dbReference>
<evidence type="ECO:0008006" key="3">
    <source>
        <dbReference type="Google" id="ProtNLM"/>
    </source>
</evidence>
<dbReference type="InterPro" id="IPR036520">
    <property type="entry name" value="UPF0759_sf"/>
</dbReference>
<organism evidence="1 2">
    <name type="scientific">Mobilicoccus caccae</name>
    <dbReference type="NCBI Taxonomy" id="1859295"/>
    <lineage>
        <taxon>Bacteria</taxon>
        <taxon>Bacillati</taxon>
        <taxon>Actinomycetota</taxon>
        <taxon>Actinomycetes</taxon>
        <taxon>Micrococcales</taxon>
        <taxon>Dermatophilaceae</taxon>
        <taxon>Mobilicoccus</taxon>
    </lineage>
</organism>
<dbReference type="Pfam" id="PF01904">
    <property type="entry name" value="DUF72"/>
    <property type="match status" value="1"/>
</dbReference>
<sequence>MGTSGWTYPYWRGDFYPQGLPHRQELEYNAQHFDTVELNGSFYSLQRPSSYRRWAGEVEKVREDFVFAVKGSRYVTHMKRLKDVRTALANFYASGVLALGAHTGPFLWQLPERQEFDEELLASFFDQLPRTMAGAASLAAEHDDKISGDRVLTETGLDMPLHHCLEPRHASFEAPDALRLLEQHGIAAVTADTGGRFARLDAETGEIVYVRLHGPEGLYDSSYSAELLDEWAAALIARRDAGRDVYVYFDNDGHGHAPRDAAALAERLRDS</sequence>
<dbReference type="InterPro" id="IPR002763">
    <property type="entry name" value="DUF72"/>
</dbReference>
<dbReference type="Proteomes" id="UP001157126">
    <property type="component" value="Unassembled WGS sequence"/>
</dbReference>
<reference evidence="2" key="1">
    <citation type="journal article" date="2019" name="Int. J. Syst. Evol. Microbiol.">
        <title>The Global Catalogue of Microorganisms (GCM) 10K type strain sequencing project: providing services to taxonomists for standard genome sequencing and annotation.</title>
        <authorList>
            <consortium name="The Broad Institute Genomics Platform"/>
            <consortium name="The Broad Institute Genome Sequencing Center for Infectious Disease"/>
            <person name="Wu L."/>
            <person name="Ma J."/>
        </authorList>
    </citation>
    <scope>NUCLEOTIDE SEQUENCE [LARGE SCALE GENOMIC DNA]</scope>
    <source>
        <strain evidence="2">NBRC 113072</strain>
    </source>
</reference>
<protein>
    <recommendedName>
        <fullName evidence="3">DUF72 domain-containing protein</fullName>
    </recommendedName>
</protein>
<evidence type="ECO:0000313" key="1">
    <source>
        <dbReference type="EMBL" id="GMA41933.1"/>
    </source>
</evidence>
<accession>A0ABQ6IVF7</accession>
<dbReference type="EMBL" id="BSUO01000001">
    <property type="protein sequence ID" value="GMA41933.1"/>
    <property type="molecule type" value="Genomic_DNA"/>
</dbReference>
<comment type="caution">
    <text evidence="1">The sequence shown here is derived from an EMBL/GenBank/DDBJ whole genome shotgun (WGS) entry which is preliminary data.</text>
</comment>
<dbReference type="PANTHER" id="PTHR30348:SF4">
    <property type="entry name" value="DUF72 DOMAIN-CONTAINING PROTEIN"/>
    <property type="match status" value="1"/>
</dbReference>
<dbReference type="PANTHER" id="PTHR30348">
    <property type="entry name" value="UNCHARACTERIZED PROTEIN YECE"/>
    <property type="match status" value="1"/>
</dbReference>